<dbReference type="EMBL" id="AZGF01000049">
    <property type="protein sequence ID" value="KRM09193.1"/>
    <property type="molecule type" value="Genomic_DNA"/>
</dbReference>
<comment type="caution">
    <text evidence="1">The sequence shown here is derived from an EMBL/GenBank/DDBJ whole genome shotgun (WGS) entry which is preliminary data.</text>
</comment>
<sequence length="65" mass="7727">MPNKAVNAKRKIQVQWHLIKTLWVPEDERTLSDLNKAYELLGKYEYELNEAMGWCDYKPKKGSEQ</sequence>
<dbReference type="AlphaFoldDB" id="A0A0R1W145"/>
<dbReference type="Proteomes" id="UP000051820">
    <property type="component" value="Unassembled WGS sequence"/>
</dbReference>
<dbReference type="RefSeq" id="WP_010623297.1">
    <property type="nucleotide sequence ID" value="NZ_AZGF01000049.1"/>
</dbReference>
<reference evidence="1 2" key="1">
    <citation type="journal article" date="2015" name="Genome Announc.">
        <title>Expanding the biotechnology potential of lactobacilli through comparative genomics of 213 strains and associated genera.</title>
        <authorList>
            <person name="Sun Z."/>
            <person name="Harris H.M."/>
            <person name="McCann A."/>
            <person name="Guo C."/>
            <person name="Argimon S."/>
            <person name="Zhang W."/>
            <person name="Yang X."/>
            <person name="Jeffery I.B."/>
            <person name="Cooney J.C."/>
            <person name="Kagawa T.F."/>
            <person name="Liu W."/>
            <person name="Song Y."/>
            <person name="Salvetti E."/>
            <person name="Wrobel A."/>
            <person name="Rasinkangas P."/>
            <person name="Parkhill J."/>
            <person name="Rea M.C."/>
            <person name="O'Sullivan O."/>
            <person name="Ritari J."/>
            <person name="Douillard F.P."/>
            <person name="Paul Ross R."/>
            <person name="Yang R."/>
            <person name="Briner A.E."/>
            <person name="Felis G.E."/>
            <person name="de Vos W.M."/>
            <person name="Barrangou R."/>
            <person name="Klaenhammer T.R."/>
            <person name="Caufield P.W."/>
            <person name="Cui Y."/>
            <person name="Zhang H."/>
            <person name="O'Toole P.W."/>
        </authorList>
    </citation>
    <scope>NUCLEOTIDE SEQUENCE [LARGE SCALE GENOMIC DNA]</scope>
    <source>
        <strain evidence="1 2">DSM 5007</strain>
    </source>
</reference>
<proteinExistence type="predicted"/>
<evidence type="ECO:0000313" key="2">
    <source>
        <dbReference type="Proteomes" id="UP000051820"/>
    </source>
</evidence>
<evidence type="ECO:0000313" key="1">
    <source>
        <dbReference type="EMBL" id="KRM09193.1"/>
    </source>
</evidence>
<protein>
    <submittedName>
        <fullName evidence="1">Uncharacterized protein</fullName>
    </submittedName>
</protein>
<dbReference type="STRING" id="1423807.FD16_GL001911"/>
<organism evidence="1 2">
    <name type="scientific">Paucilactobacillus suebicus DSM 5007 = KCTC 3549</name>
    <dbReference type="NCBI Taxonomy" id="1423807"/>
    <lineage>
        <taxon>Bacteria</taxon>
        <taxon>Bacillati</taxon>
        <taxon>Bacillota</taxon>
        <taxon>Bacilli</taxon>
        <taxon>Lactobacillales</taxon>
        <taxon>Lactobacillaceae</taxon>
        <taxon>Paucilactobacillus</taxon>
    </lineage>
</organism>
<dbReference type="PATRIC" id="fig|1423807.3.peg.1963"/>
<accession>A0A0R1W145</accession>
<keyword evidence="2" id="KW-1185">Reference proteome</keyword>
<gene>
    <name evidence="1" type="ORF">FD16_GL001911</name>
</gene>
<name>A0A0R1W145_9LACO</name>